<organism evidence="7 8">
    <name type="scientific">Azospirillum oleiclasticum</name>
    <dbReference type="NCBI Taxonomy" id="2735135"/>
    <lineage>
        <taxon>Bacteria</taxon>
        <taxon>Pseudomonadati</taxon>
        <taxon>Pseudomonadota</taxon>
        <taxon>Alphaproteobacteria</taxon>
        <taxon>Rhodospirillales</taxon>
        <taxon>Azospirillaceae</taxon>
        <taxon>Azospirillum</taxon>
    </lineage>
</organism>
<dbReference type="InterPro" id="IPR006311">
    <property type="entry name" value="TAT_signal"/>
</dbReference>
<evidence type="ECO:0000259" key="6">
    <source>
        <dbReference type="SMART" id="SM00849"/>
    </source>
</evidence>
<sequence>MTISRRHLFATGAMLAGAAASLPLAAGRAQAQPAPSPAAPPVGQLPSAYRYKVGDAMVTAFSDGAFSRPVDASFVRNATVEEVKKALADAHLPTDTLQISFTTLVVETGSSKILIDAGFADNGPPTAGRMLSAMEMAGLKPADITHVLISHFHGDHIAGLRRKDGTATFPNAEVLVPEPEWAYWMDDGKMAQAPEGLKGNFSAVRRVFAPMAPSVRRFAWGKEVLPGITAVEASGHTPGHTAFAVTTGGGKLLVLSDTTNVPYLFVRYPEWQVMFDMDPELARSNRRRLLDMAASEGMQVAGYHFPFPATGFIGRDGKGYALDPVVWRAAL</sequence>
<reference evidence="7 8" key="1">
    <citation type="submission" date="2020-05" db="EMBL/GenBank/DDBJ databases">
        <title>Azospirillum oleiclasticum sp. nov, a nitrogen-fixing and heavy crude oil-emulsifying bacterium isolated from the crude oil of Yumen Oilfield.</title>
        <authorList>
            <person name="Wu D."/>
            <person name="Cai M."/>
            <person name="Zhang X."/>
        </authorList>
    </citation>
    <scope>NUCLEOTIDE SEQUENCE [LARGE SCALE GENOMIC DNA]</scope>
    <source>
        <strain evidence="7 8">ROY-1-1-2</strain>
    </source>
</reference>
<dbReference type="SUPFAM" id="SSF56281">
    <property type="entry name" value="Metallo-hydrolase/oxidoreductase"/>
    <property type="match status" value="1"/>
</dbReference>
<dbReference type="RefSeq" id="WP_180284512.1">
    <property type="nucleotide sequence ID" value="NZ_JABFDB010000021.1"/>
</dbReference>
<dbReference type="SMART" id="SM00849">
    <property type="entry name" value="Lactamase_B"/>
    <property type="match status" value="1"/>
</dbReference>
<evidence type="ECO:0000313" key="8">
    <source>
        <dbReference type="Proteomes" id="UP000584642"/>
    </source>
</evidence>
<evidence type="ECO:0000256" key="1">
    <source>
        <dbReference type="ARBA" id="ARBA00007749"/>
    </source>
</evidence>
<name>A0ABX2TEW8_9PROT</name>
<keyword evidence="4" id="KW-0862">Zinc</keyword>
<evidence type="ECO:0000256" key="5">
    <source>
        <dbReference type="SAM" id="SignalP"/>
    </source>
</evidence>
<keyword evidence="3" id="KW-0378">Hydrolase</keyword>
<gene>
    <name evidence="7" type="ORF">HND93_23770</name>
</gene>
<feature type="domain" description="Metallo-beta-lactamase" evidence="6">
    <location>
        <begin position="99"/>
        <end position="304"/>
    </location>
</feature>
<dbReference type="PROSITE" id="PS51318">
    <property type="entry name" value="TAT"/>
    <property type="match status" value="1"/>
</dbReference>
<evidence type="ECO:0000256" key="2">
    <source>
        <dbReference type="ARBA" id="ARBA00022723"/>
    </source>
</evidence>
<protein>
    <submittedName>
        <fullName evidence="7">MBL fold metallo-hydrolase</fullName>
    </submittedName>
</protein>
<dbReference type="InterPro" id="IPR001279">
    <property type="entry name" value="Metallo-B-lactamas"/>
</dbReference>
<proteinExistence type="inferred from homology"/>
<evidence type="ECO:0000256" key="4">
    <source>
        <dbReference type="ARBA" id="ARBA00022833"/>
    </source>
</evidence>
<keyword evidence="5" id="KW-0732">Signal</keyword>
<dbReference type="CDD" id="cd07720">
    <property type="entry name" value="OPHC2-like_MBL-fold"/>
    <property type="match status" value="1"/>
</dbReference>
<dbReference type="InterPro" id="IPR051013">
    <property type="entry name" value="MBL_superfamily_lactonases"/>
</dbReference>
<comment type="similarity">
    <text evidence="1">Belongs to the metallo-beta-lactamase superfamily.</text>
</comment>
<dbReference type="Proteomes" id="UP000584642">
    <property type="component" value="Unassembled WGS sequence"/>
</dbReference>
<dbReference type="Pfam" id="PF00753">
    <property type="entry name" value="Lactamase_B"/>
    <property type="match status" value="1"/>
</dbReference>
<feature type="chain" id="PRO_5046639965" evidence="5">
    <location>
        <begin position="32"/>
        <end position="331"/>
    </location>
</feature>
<dbReference type="EMBL" id="JABFDB010000021">
    <property type="protein sequence ID" value="NYZ22741.1"/>
    <property type="molecule type" value="Genomic_DNA"/>
</dbReference>
<evidence type="ECO:0000256" key="3">
    <source>
        <dbReference type="ARBA" id="ARBA00022801"/>
    </source>
</evidence>
<accession>A0ABX2TEW8</accession>
<comment type="caution">
    <text evidence="7">The sequence shown here is derived from an EMBL/GenBank/DDBJ whole genome shotgun (WGS) entry which is preliminary data.</text>
</comment>
<keyword evidence="2" id="KW-0479">Metal-binding</keyword>
<dbReference type="InterPro" id="IPR036866">
    <property type="entry name" value="RibonucZ/Hydroxyglut_hydro"/>
</dbReference>
<evidence type="ECO:0000313" key="7">
    <source>
        <dbReference type="EMBL" id="NYZ22741.1"/>
    </source>
</evidence>
<feature type="signal peptide" evidence="5">
    <location>
        <begin position="1"/>
        <end position="31"/>
    </location>
</feature>
<keyword evidence="8" id="KW-1185">Reference proteome</keyword>
<dbReference type="PANTHER" id="PTHR42978:SF6">
    <property type="entry name" value="QUORUM-QUENCHING LACTONASE YTNP-RELATED"/>
    <property type="match status" value="1"/>
</dbReference>
<dbReference type="PANTHER" id="PTHR42978">
    <property type="entry name" value="QUORUM-QUENCHING LACTONASE YTNP-RELATED-RELATED"/>
    <property type="match status" value="1"/>
</dbReference>
<dbReference type="Gene3D" id="3.60.15.10">
    <property type="entry name" value="Ribonuclease Z/Hydroxyacylglutathione hydrolase-like"/>
    <property type="match status" value="1"/>
</dbReference>